<keyword evidence="3" id="KW-1185">Reference proteome</keyword>
<feature type="chain" id="PRO_5038956524" description="DUF3108 domain-containing protein" evidence="1">
    <location>
        <begin position="23"/>
        <end position="238"/>
    </location>
</feature>
<accession>A0A9E6R8X9</accession>
<dbReference type="AlphaFoldDB" id="A0A9E6R8X9"/>
<feature type="signal peptide" evidence="1">
    <location>
        <begin position="1"/>
        <end position="22"/>
    </location>
</feature>
<evidence type="ECO:0000256" key="1">
    <source>
        <dbReference type="SAM" id="SignalP"/>
    </source>
</evidence>
<dbReference type="KEGG" id="cmet:K6K41_23865"/>
<dbReference type="RefSeq" id="WP_261402776.1">
    <property type="nucleotide sequence ID" value="NZ_CP081869.1"/>
</dbReference>
<protein>
    <recommendedName>
        <fullName evidence="4">DUF3108 domain-containing protein</fullName>
    </recommendedName>
</protein>
<keyword evidence="1" id="KW-0732">Signal</keyword>
<evidence type="ECO:0000313" key="3">
    <source>
        <dbReference type="Proteomes" id="UP000825701"/>
    </source>
</evidence>
<sequence length="238" mass="25882">MKSIAILGAFGAACLCATTAFAGEVESAAVKTFGSCLNDGVYKTSAFIDYQVRRSGDGAGERRFVWEAGKAKRFAGVDAVEIKLQIGSETGFEYYVATKSDLTRYGGKSGSQTLSYDPGERFPGDLKSDATYAQTSDVTVTQGGRSQTGVSKRTLTFDGVETVRTPFGSYKACKLTEKSVVTPKGSSQVVSTRTEIEWFAAEGPYQGFRLRVKQFGRDFGGNFNFTYDVLKIFKYKVK</sequence>
<evidence type="ECO:0000313" key="2">
    <source>
        <dbReference type="EMBL" id="QZN99681.1"/>
    </source>
</evidence>
<dbReference type="EMBL" id="CP081869">
    <property type="protein sequence ID" value="QZN99681.1"/>
    <property type="molecule type" value="Genomic_DNA"/>
</dbReference>
<proteinExistence type="predicted"/>
<dbReference type="Gene3D" id="2.40.360.20">
    <property type="match status" value="1"/>
</dbReference>
<reference evidence="2" key="1">
    <citation type="submission" date="2021-08" db="EMBL/GenBank/DDBJ databases">
        <authorList>
            <person name="Zhang H."/>
            <person name="Xu M."/>
            <person name="Yu Z."/>
            <person name="Yang L."/>
            <person name="Cai Y."/>
        </authorList>
    </citation>
    <scope>NUCLEOTIDE SEQUENCE</scope>
    <source>
        <strain evidence="2">CHL1</strain>
    </source>
</reference>
<gene>
    <name evidence="2" type="ORF">K6K41_23865</name>
</gene>
<dbReference type="Proteomes" id="UP000825701">
    <property type="component" value="Chromosome"/>
</dbReference>
<organism evidence="2 3">
    <name type="scientific">Chenggangzhangella methanolivorans</name>
    <dbReference type="NCBI Taxonomy" id="1437009"/>
    <lineage>
        <taxon>Bacteria</taxon>
        <taxon>Pseudomonadati</taxon>
        <taxon>Pseudomonadota</taxon>
        <taxon>Alphaproteobacteria</taxon>
        <taxon>Hyphomicrobiales</taxon>
        <taxon>Methylopilaceae</taxon>
        <taxon>Chenggangzhangella</taxon>
    </lineage>
</organism>
<name>A0A9E6R8X9_9HYPH</name>
<evidence type="ECO:0008006" key="4">
    <source>
        <dbReference type="Google" id="ProtNLM"/>
    </source>
</evidence>